<evidence type="ECO:0000256" key="1">
    <source>
        <dbReference type="SAM" id="SignalP"/>
    </source>
</evidence>
<feature type="signal peptide" evidence="1">
    <location>
        <begin position="1"/>
        <end position="15"/>
    </location>
</feature>
<evidence type="ECO:0000313" key="3">
    <source>
        <dbReference type="Proteomes" id="UP000593571"/>
    </source>
</evidence>
<feature type="chain" id="PRO_5029756900" evidence="1">
    <location>
        <begin position="16"/>
        <end position="140"/>
    </location>
</feature>
<dbReference type="AlphaFoldDB" id="A0A7J8BRP5"/>
<dbReference type="Proteomes" id="UP000593571">
    <property type="component" value="Unassembled WGS sequence"/>
</dbReference>
<evidence type="ECO:0000313" key="2">
    <source>
        <dbReference type="EMBL" id="KAF6401414.1"/>
    </source>
</evidence>
<proteinExistence type="predicted"/>
<sequence length="140" mass="15651">MILLILQCNWRMCLSKWSLYMHVTRQWSSVETMYLLPIPAEPGAGVHADWASFEGSPLPRRTSCTLWLQTGLQAHRRANCYVRRHGLPVGVELSSPKAHNCYTLGLDRGLPTGQGIKRISARLLHCPVHRGSQAGLTSGY</sequence>
<reference evidence="2 3" key="1">
    <citation type="journal article" date="2020" name="Nature">
        <title>Six reference-quality genomes reveal evolution of bat adaptations.</title>
        <authorList>
            <person name="Jebb D."/>
            <person name="Huang Z."/>
            <person name="Pippel M."/>
            <person name="Hughes G.M."/>
            <person name="Lavrichenko K."/>
            <person name="Devanna P."/>
            <person name="Winkler S."/>
            <person name="Jermiin L.S."/>
            <person name="Skirmuntt E.C."/>
            <person name="Katzourakis A."/>
            <person name="Burkitt-Gray L."/>
            <person name="Ray D.A."/>
            <person name="Sullivan K.A.M."/>
            <person name="Roscito J.G."/>
            <person name="Kirilenko B.M."/>
            <person name="Davalos L.M."/>
            <person name="Corthals A.P."/>
            <person name="Power M.L."/>
            <person name="Jones G."/>
            <person name="Ransome R.D."/>
            <person name="Dechmann D.K.N."/>
            <person name="Locatelli A.G."/>
            <person name="Puechmaille S.J."/>
            <person name="Fedrigo O."/>
            <person name="Jarvis E.D."/>
            <person name="Hiller M."/>
            <person name="Vernes S.C."/>
            <person name="Myers E.W."/>
            <person name="Teeling E.C."/>
        </authorList>
    </citation>
    <scope>NUCLEOTIDE SEQUENCE [LARGE SCALE GENOMIC DNA]</scope>
    <source>
        <strain evidence="2">MRouAeg1</strain>
        <tissue evidence="2">Muscle</tissue>
    </source>
</reference>
<protein>
    <submittedName>
        <fullName evidence="2">Uncharacterized protein</fullName>
    </submittedName>
</protein>
<keyword evidence="1" id="KW-0732">Signal</keyword>
<keyword evidence="3" id="KW-1185">Reference proteome</keyword>
<dbReference type="EMBL" id="JACASE010000016">
    <property type="protein sequence ID" value="KAF6401414.1"/>
    <property type="molecule type" value="Genomic_DNA"/>
</dbReference>
<comment type="caution">
    <text evidence="2">The sequence shown here is derived from an EMBL/GenBank/DDBJ whole genome shotgun (WGS) entry which is preliminary data.</text>
</comment>
<gene>
    <name evidence="2" type="ORF">HJG63_009521</name>
</gene>
<accession>A0A7J8BRP5</accession>
<organism evidence="2 3">
    <name type="scientific">Rousettus aegyptiacus</name>
    <name type="common">Egyptian fruit bat</name>
    <name type="synonym">Pteropus aegyptiacus</name>
    <dbReference type="NCBI Taxonomy" id="9407"/>
    <lineage>
        <taxon>Eukaryota</taxon>
        <taxon>Metazoa</taxon>
        <taxon>Chordata</taxon>
        <taxon>Craniata</taxon>
        <taxon>Vertebrata</taxon>
        <taxon>Euteleostomi</taxon>
        <taxon>Mammalia</taxon>
        <taxon>Eutheria</taxon>
        <taxon>Laurasiatheria</taxon>
        <taxon>Chiroptera</taxon>
        <taxon>Yinpterochiroptera</taxon>
        <taxon>Pteropodoidea</taxon>
        <taxon>Pteropodidae</taxon>
        <taxon>Rousettinae</taxon>
        <taxon>Rousettus</taxon>
    </lineage>
</organism>
<name>A0A7J8BRP5_ROUAE</name>